<sequence length="355" mass="40134">MVDSSKTYKPPNYTENKGNDDLSPDKYFQHILNSRAAFAPKSYSNAYLFRSKRDGKAPDIDDDGCAIFWKKEILKPVELGFLRVPSDTEKSEAVLALTLQHLETDMTFNVITTHLPSGDEPKKELERLAVLNNPSARWTARRICFDDTSWKELPYENNADFVGITSYVKYFAQRKDTQTIFALDANSRPSFPPIKPASSSSETNVWGTILRDTGLESIWVQSSCLKITGEPIYSQKPFVVSVNKMRGPSSNQPSKIGEHQLELIDHVFTNGTKSKLFTSVALNNKELVPTAPLLYKSKEGEAELNLYPSSKMPSDHLPVVVDISVKKQSAQISFSYIIFLFLFFFLPFYLTMKLI</sequence>
<dbReference type="AlphaFoldDB" id="A0A7S4W1Z2"/>
<organism evidence="3">
    <name type="scientific">Ditylum brightwellii</name>
    <dbReference type="NCBI Taxonomy" id="49249"/>
    <lineage>
        <taxon>Eukaryota</taxon>
        <taxon>Sar</taxon>
        <taxon>Stramenopiles</taxon>
        <taxon>Ochrophyta</taxon>
        <taxon>Bacillariophyta</taxon>
        <taxon>Mediophyceae</taxon>
        <taxon>Lithodesmiophycidae</taxon>
        <taxon>Lithodesmiales</taxon>
        <taxon>Lithodesmiaceae</taxon>
        <taxon>Ditylum</taxon>
    </lineage>
</organism>
<gene>
    <name evidence="3" type="ORF">DBRI00130_LOCUS35687</name>
</gene>
<evidence type="ECO:0000256" key="1">
    <source>
        <dbReference type="SAM" id="MobiDB-lite"/>
    </source>
</evidence>
<evidence type="ECO:0000256" key="2">
    <source>
        <dbReference type="SAM" id="Phobius"/>
    </source>
</evidence>
<feature type="transmembrane region" description="Helical" evidence="2">
    <location>
        <begin position="334"/>
        <end position="352"/>
    </location>
</feature>
<reference evidence="3" key="1">
    <citation type="submission" date="2021-01" db="EMBL/GenBank/DDBJ databases">
        <authorList>
            <person name="Corre E."/>
            <person name="Pelletier E."/>
            <person name="Niang G."/>
            <person name="Scheremetjew M."/>
            <person name="Finn R."/>
            <person name="Kale V."/>
            <person name="Holt S."/>
            <person name="Cochrane G."/>
            <person name="Meng A."/>
            <person name="Brown T."/>
            <person name="Cohen L."/>
        </authorList>
    </citation>
    <scope>NUCLEOTIDE SEQUENCE</scope>
    <source>
        <strain evidence="3">GSO104</strain>
    </source>
</reference>
<dbReference type="InterPro" id="IPR036691">
    <property type="entry name" value="Endo/exonu/phosph_ase_sf"/>
</dbReference>
<accession>A0A7S4W1Z2</accession>
<keyword evidence="2" id="KW-0472">Membrane</keyword>
<dbReference type="SUPFAM" id="SSF56219">
    <property type="entry name" value="DNase I-like"/>
    <property type="match status" value="1"/>
</dbReference>
<evidence type="ECO:0000313" key="3">
    <source>
        <dbReference type="EMBL" id="CAE4646504.1"/>
    </source>
</evidence>
<keyword evidence="2" id="KW-1133">Transmembrane helix</keyword>
<proteinExistence type="predicted"/>
<keyword evidence="2" id="KW-0812">Transmembrane</keyword>
<feature type="region of interest" description="Disordered" evidence="1">
    <location>
        <begin position="1"/>
        <end position="21"/>
    </location>
</feature>
<dbReference type="Gene3D" id="3.60.10.10">
    <property type="entry name" value="Endonuclease/exonuclease/phosphatase"/>
    <property type="match status" value="1"/>
</dbReference>
<evidence type="ECO:0008006" key="4">
    <source>
        <dbReference type="Google" id="ProtNLM"/>
    </source>
</evidence>
<name>A0A7S4W1Z2_9STRA</name>
<protein>
    <recommendedName>
        <fullName evidence="4">Endonuclease/exonuclease/phosphatase domain-containing protein</fullName>
    </recommendedName>
</protein>
<dbReference type="EMBL" id="HBNS01046172">
    <property type="protein sequence ID" value="CAE4646504.1"/>
    <property type="molecule type" value="Transcribed_RNA"/>
</dbReference>